<gene>
    <name evidence="1" type="ORF">K443DRAFT_12921</name>
</gene>
<organism evidence="1 2">
    <name type="scientific">Laccaria amethystina LaAM-08-1</name>
    <dbReference type="NCBI Taxonomy" id="1095629"/>
    <lineage>
        <taxon>Eukaryota</taxon>
        <taxon>Fungi</taxon>
        <taxon>Dikarya</taxon>
        <taxon>Basidiomycota</taxon>
        <taxon>Agaricomycotina</taxon>
        <taxon>Agaricomycetes</taxon>
        <taxon>Agaricomycetidae</taxon>
        <taxon>Agaricales</taxon>
        <taxon>Agaricineae</taxon>
        <taxon>Hydnangiaceae</taxon>
        <taxon>Laccaria</taxon>
    </lineage>
</organism>
<reference evidence="2" key="2">
    <citation type="submission" date="2015-01" db="EMBL/GenBank/DDBJ databases">
        <title>Evolutionary Origins and Diversification of the Mycorrhizal Mutualists.</title>
        <authorList>
            <consortium name="DOE Joint Genome Institute"/>
            <consortium name="Mycorrhizal Genomics Consortium"/>
            <person name="Kohler A."/>
            <person name="Kuo A."/>
            <person name="Nagy L.G."/>
            <person name="Floudas D."/>
            <person name="Copeland A."/>
            <person name="Barry K.W."/>
            <person name="Cichocki N."/>
            <person name="Veneault-Fourrey C."/>
            <person name="LaButti K."/>
            <person name="Lindquist E.A."/>
            <person name="Lipzen A."/>
            <person name="Lundell T."/>
            <person name="Morin E."/>
            <person name="Murat C."/>
            <person name="Riley R."/>
            <person name="Ohm R."/>
            <person name="Sun H."/>
            <person name="Tunlid A."/>
            <person name="Henrissat B."/>
            <person name="Grigoriev I.V."/>
            <person name="Hibbett D.S."/>
            <person name="Martin F."/>
        </authorList>
    </citation>
    <scope>NUCLEOTIDE SEQUENCE [LARGE SCALE GENOMIC DNA]</scope>
    <source>
        <strain evidence="2">LaAM-08-1</strain>
    </source>
</reference>
<evidence type="ECO:0000313" key="1">
    <source>
        <dbReference type="EMBL" id="KIJ93366.1"/>
    </source>
</evidence>
<sequence length="378" mass="42156">MPNPTRHGGPGPSKCPQIADANVADVNSPFMPVPVPTWANALRNLDADCHRLKCQLGDVVNIGYKYPKPDIFLNSTHCALYTATWLAVCAHHAYTLATGTELPPPITTQQWHNFLLRIIPFLDAENIDYAADLEDTSSVLLPPEPATKGKQKKVGALSRKKHVKKLNSYLEDIPLGNTLIDQVVFYDTTIQLGTTQELEQALMPEVTQEILWELCHMNFRFELLSLNALLADTLYRNREGITDAAAARSSLEKLLNVFPMSGDVLRSFMIKEIPNRNLGLTLFDLEEWNRHLVALRALMWPWKGCPDSIKDASNIPIEAHVQALEESCASFYCQSFFNNFSCAPIIPCRLPPRSLTCLEPLPLLCCHVSLVVVLAIAT</sequence>
<dbReference type="Proteomes" id="UP000054477">
    <property type="component" value="Unassembled WGS sequence"/>
</dbReference>
<protein>
    <submittedName>
        <fullName evidence="1">Uncharacterized protein</fullName>
    </submittedName>
</protein>
<dbReference type="EMBL" id="KN838848">
    <property type="protein sequence ID" value="KIJ93366.1"/>
    <property type="molecule type" value="Genomic_DNA"/>
</dbReference>
<keyword evidence="2" id="KW-1185">Reference proteome</keyword>
<dbReference type="AlphaFoldDB" id="A0A0C9X6V5"/>
<accession>A0A0C9X6V5</accession>
<dbReference type="OrthoDB" id="3026189at2759"/>
<name>A0A0C9X6V5_9AGAR</name>
<dbReference type="HOGENOM" id="CLU_046162_1_0_1"/>
<reference evidence="1 2" key="1">
    <citation type="submission" date="2014-04" db="EMBL/GenBank/DDBJ databases">
        <authorList>
            <consortium name="DOE Joint Genome Institute"/>
            <person name="Kuo A."/>
            <person name="Kohler A."/>
            <person name="Nagy L.G."/>
            <person name="Floudas D."/>
            <person name="Copeland A."/>
            <person name="Barry K.W."/>
            <person name="Cichocki N."/>
            <person name="Veneault-Fourrey C."/>
            <person name="LaButti K."/>
            <person name="Lindquist E.A."/>
            <person name="Lipzen A."/>
            <person name="Lundell T."/>
            <person name="Morin E."/>
            <person name="Murat C."/>
            <person name="Sun H."/>
            <person name="Tunlid A."/>
            <person name="Henrissat B."/>
            <person name="Grigoriev I.V."/>
            <person name="Hibbett D.S."/>
            <person name="Martin F."/>
            <person name="Nordberg H.P."/>
            <person name="Cantor M.N."/>
            <person name="Hua S.X."/>
        </authorList>
    </citation>
    <scope>NUCLEOTIDE SEQUENCE [LARGE SCALE GENOMIC DNA]</scope>
    <source>
        <strain evidence="1 2">LaAM-08-1</strain>
    </source>
</reference>
<evidence type="ECO:0000313" key="2">
    <source>
        <dbReference type="Proteomes" id="UP000054477"/>
    </source>
</evidence>
<proteinExistence type="predicted"/>